<feature type="domain" description="Ketoreductase" evidence="3">
    <location>
        <begin position="11"/>
        <end position="194"/>
    </location>
</feature>
<dbReference type="Pfam" id="PF13561">
    <property type="entry name" value="adh_short_C2"/>
    <property type="match status" value="1"/>
</dbReference>
<evidence type="ECO:0000256" key="2">
    <source>
        <dbReference type="ARBA" id="ARBA00023002"/>
    </source>
</evidence>
<evidence type="ECO:0000256" key="1">
    <source>
        <dbReference type="ARBA" id="ARBA00006484"/>
    </source>
</evidence>
<reference evidence="4 5" key="1">
    <citation type="submission" date="2016-11" db="EMBL/GenBank/DDBJ databases">
        <authorList>
            <person name="Jaros S."/>
            <person name="Januszkiewicz K."/>
            <person name="Wedrychowicz H."/>
        </authorList>
    </citation>
    <scope>NUCLEOTIDE SEQUENCE [LARGE SCALE GENOMIC DNA]</scope>
    <source>
        <strain evidence="4 5">DSM 10068</strain>
    </source>
</reference>
<dbReference type="PRINTS" id="PR00080">
    <property type="entry name" value="SDRFAMILY"/>
</dbReference>
<dbReference type="AlphaFoldDB" id="A0A1M5VDG6"/>
<accession>A0A1M5VDG6</accession>
<dbReference type="InterPro" id="IPR036291">
    <property type="entry name" value="NAD(P)-bd_dom_sf"/>
</dbReference>
<protein>
    <submittedName>
        <fullName evidence="4">Gluconate 5-dehydrogenase</fullName>
    </submittedName>
</protein>
<organism evidence="4 5">
    <name type="scientific">Sporobacter termitidis DSM 10068</name>
    <dbReference type="NCBI Taxonomy" id="1123282"/>
    <lineage>
        <taxon>Bacteria</taxon>
        <taxon>Bacillati</taxon>
        <taxon>Bacillota</taxon>
        <taxon>Clostridia</taxon>
        <taxon>Eubacteriales</taxon>
        <taxon>Oscillospiraceae</taxon>
        <taxon>Sporobacter</taxon>
    </lineage>
</organism>
<keyword evidence="2" id="KW-0560">Oxidoreductase</keyword>
<keyword evidence="5" id="KW-1185">Reference proteome</keyword>
<dbReference type="EMBL" id="FQXV01000002">
    <property type="protein sequence ID" value="SHH73287.1"/>
    <property type="molecule type" value="Genomic_DNA"/>
</dbReference>
<evidence type="ECO:0000313" key="5">
    <source>
        <dbReference type="Proteomes" id="UP000183995"/>
    </source>
</evidence>
<evidence type="ECO:0000313" key="4">
    <source>
        <dbReference type="EMBL" id="SHH73287.1"/>
    </source>
</evidence>
<evidence type="ECO:0000259" key="3">
    <source>
        <dbReference type="SMART" id="SM00822"/>
    </source>
</evidence>
<dbReference type="SUPFAM" id="SSF51735">
    <property type="entry name" value="NAD(P)-binding Rossmann-fold domains"/>
    <property type="match status" value="1"/>
</dbReference>
<dbReference type="STRING" id="1123282.SAMN02745823_00775"/>
<name>A0A1M5VDG6_9FIRM</name>
<dbReference type="InterPro" id="IPR057326">
    <property type="entry name" value="KR_dom"/>
</dbReference>
<dbReference type="Gene3D" id="3.40.50.720">
    <property type="entry name" value="NAD(P)-binding Rossmann-like Domain"/>
    <property type="match status" value="1"/>
</dbReference>
<proteinExistence type="inferred from homology"/>
<dbReference type="InterPro" id="IPR002347">
    <property type="entry name" value="SDR_fam"/>
</dbReference>
<sequence length="268" mass="28000">MANKLFDLTGKTAVVVGGAGGLGQAIAEGLAEAGAKVLISSRKEDSLKKAQEEIKAATGVTVAYSAADATNEAQVEALVADAKKQLGGKITILVNAQGFNKKQDALDFDMDTFRQMLEANVVSFMMTAKHFGRHFKENGYGKIVNLSSVRGKIATKGTGNAGYCTTKGAVDMLTKQLASEYGPFGVTVNAIGPNITATPMMVPVFEKRAAEAGVSVEEYLKQQGSGNPMRKMGMPEDIVGTAIFLASSASDFMTGNILYPDGGLTAIG</sequence>
<gene>
    <name evidence="4" type="ORF">SAMN02745823_00775</name>
</gene>
<dbReference type="OrthoDB" id="1999550at2"/>
<dbReference type="RefSeq" id="WP_073076346.1">
    <property type="nucleotide sequence ID" value="NZ_FQXV01000002.1"/>
</dbReference>
<dbReference type="GO" id="GO:0016616">
    <property type="term" value="F:oxidoreductase activity, acting on the CH-OH group of donors, NAD or NADP as acceptor"/>
    <property type="evidence" value="ECO:0007669"/>
    <property type="project" value="UniProtKB-ARBA"/>
</dbReference>
<dbReference type="SMART" id="SM00822">
    <property type="entry name" value="PKS_KR"/>
    <property type="match status" value="1"/>
</dbReference>
<comment type="similarity">
    <text evidence="1">Belongs to the short-chain dehydrogenases/reductases (SDR) family.</text>
</comment>
<dbReference type="PRINTS" id="PR00081">
    <property type="entry name" value="GDHRDH"/>
</dbReference>
<dbReference type="Proteomes" id="UP000183995">
    <property type="component" value="Unassembled WGS sequence"/>
</dbReference>
<dbReference type="FunFam" id="3.40.50.720:FF:000084">
    <property type="entry name" value="Short-chain dehydrogenase reductase"/>
    <property type="match status" value="1"/>
</dbReference>
<dbReference type="PANTHER" id="PTHR42760">
    <property type="entry name" value="SHORT-CHAIN DEHYDROGENASES/REDUCTASES FAMILY MEMBER"/>
    <property type="match status" value="1"/>
</dbReference>
<dbReference type="GO" id="GO:0008206">
    <property type="term" value="P:bile acid metabolic process"/>
    <property type="evidence" value="ECO:0007669"/>
    <property type="project" value="UniProtKB-ARBA"/>
</dbReference>